<dbReference type="Proteomes" id="UP000217790">
    <property type="component" value="Unassembled WGS sequence"/>
</dbReference>
<dbReference type="OrthoDB" id="2930126at2759"/>
<dbReference type="AlphaFoldDB" id="A0A2H3D941"/>
<reference evidence="2" key="1">
    <citation type="journal article" date="2017" name="Nat. Ecol. Evol.">
        <title>Genome expansion and lineage-specific genetic innovations in the forest pathogenic fungi Armillaria.</title>
        <authorList>
            <person name="Sipos G."/>
            <person name="Prasanna A.N."/>
            <person name="Walter M.C."/>
            <person name="O'Connor E."/>
            <person name="Balint B."/>
            <person name="Krizsan K."/>
            <person name="Kiss B."/>
            <person name="Hess J."/>
            <person name="Varga T."/>
            <person name="Slot J."/>
            <person name="Riley R."/>
            <person name="Boka B."/>
            <person name="Rigling D."/>
            <person name="Barry K."/>
            <person name="Lee J."/>
            <person name="Mihaltcheva S."/>
            <person name="LaButti K."/>
            <person name="Lipzen A."/>
            <person name="Waldron R."/>
            <person name="Moloney N.M."/>
            <person name="Sperisen C."/>
            <person name="Kredics L."/>
            <person name="Vagvoelgyi C."/>
            <person name="Patrignani A."/>
            <person name="Fitzpatrick D."/>
            <person name="Nagy I."/>
            <person name="Doyle S."/>
            <person name="Anderson J.B."/>
            <person name="Grigoriev I.V."/>
            <person name="Gueldener U."/>
            <person name="Muensterkoetter M."/>
            <person name="Nagy L.G."/>
        </authorList>
    </citation>
    <scope>NUCLEOTIDE SEQUENCE [LARGE SCALE GENOMIC DNA]</scope>
    <source>
        <strain evidence="2">Ar21-2</strain>
    </source>
</reference>
<sequence length="142" mass="16282">MRRTDVIRRNPRLSSVRRMVRRCAPDSPFKRGVPVTRSPKKTDSANVKFIPVDSSPLNDTLDSNPSLDIPLRSQFIASLALPKSFGYRTRTTTDERLEFFGNEEWAPPRLCGARKKCVGMYMARLAARGETDEAWFYRKKTV</sequence>
<dbReference type="EMBL" id="KZ293690">
    <property type="protein sequence ID" value="PBK85587.1"/>
    <property type="molecule type" value="Genomic_DNA"/>
</dbReference>
<name>A0A2H3D941_ARMGA</name>
<gene>
    <name evidence="1" type="ORF">ARMGADRAFT_1036327</name>
</gene>
<organism evidence="1 2">
    <name type="scientific">Armillaria gallica</name>
    <name type="common">Bulbous honey fungus</name>
    <name type="synonym">Armillaria bulbosa</name>
    <dbReference type="NCBI Taxonomy" id="47427"/>
    <lineage>
        <taxon>Eukaryota</taxon>
        <taxon>Fungi</taxon>
        <taxon>Dikarya</taxon>
        <taxon>Basidiomycota</taxon>
        <taxon>Agaricomycotina</taxon>
        <taxon>Agaricomycetes</taxon>
        <taxon>Agaricomycetidae</taxon>
        <taxon>Agaricales</taxon>
        <taxon>Marasmiineae</taxon>
        <taxon>Physalacriaceae</taxon>
        <taxon>Armillaria</taxon>
    </lineage>
</organism>
<protein>
    <submittedName>
        <fullName evidence="1">Uncharacterized protein</fullName>
    </submittedName>
</protein>
<proteinExistence type="predicted"/>
<dbReference type="InParanoid" id="A0A2H3D941"/>
<accession>A0A2H3D941</accession>
<evidence type="ECO:0000313" key="2">
    <source>
        <dbReference type="Proteomes" id="UP000217790"/>
    </source>
</evidence>
<evidence type="ECO:0000313" key="1">
    <source>
        <dbReference type="EMBL" id="PBK85587.1"/>
    </source>
</evidence>
<keyword evidence="2" id="KW-1185">Reference proteome</keyword>